<dbReference type="SMART" id="SM00258">
    <property type="entry name" value="SAND"/>
    <property type="match status" value="1"/>
</dbReference>
<dbReference type="PROSITE" id="PS01359">
    <property type="entry name" value="ZF_PHD_1"/>
    <property type="match status" value="1"/>
</dbReference>
<dbReference type="PANTHER" id="PTHR46386:SF1">
    <property type="entry name" value="NUCLEAR BODY PROTEIN SP140-LIKE PROTEIN"/>
    <property type="match status" value="1"/>
</dbReference>
<dbReference type="Proteomes" id="UP000694906">
    <property type="component" value="Unplaced"/>
</dbReference>
<dbReference type="Pfam" id="PF03172">
    <property type="entry name" value="HSR"/>
    <property type="match status" value="1"/>
</dbReference>
<keyword evidence="5" id="KW-0103">Bromodomain</keyword>
<evidence type="ECO:0000256" key="8">
    <source>
        <dbReference type="SAM" id="MobiDB-lite"/>
    </source>
</evidence>
<protein>
    <submittedName>
        <fullName evidence="13">Nuclear autoantigen Sp-100 isoform X1</fullName>
    </submittedName>
</protein>
<dbReference type="InterPro" id="IPR004865">
    <property type="entry name" value="HSR_dom"/>
</dbReference>
<dbReference type="RefSeq" id="XP_004868089.1">
    <property type="nucleotide sequence ID" value="XM_004868032.3"/>
</dbReference>
<dbReference type="InterPro" id="IPR001487">
    <property type="entry name" value="Bromodomain"/>
</dbReference>
<dbReference type="Gene3D" id="3.30.40.10">
    <property type="entry name" value="Zinc/RING finger domain, C3HC4 (zinc finger)"/>
    <property type="match status" value="1"/>
</dbReference>
<name>A0AAX6Q9I9_HETGA</name>
<dbReference type="Pfam" id="PF01342">
    <property type="entry name" value="SAND"/>
    <property type="match status" value="1"/>
</dbReference>
<keyword evidence="3 7" id="KW-0863">Zinc-finger</keyword>
<dbReference type="PANTHER" id="PTHR46386">
    <property type="entry name" value="NUCLEAR BODY PROTEIN SP140"/>
    <property type="match status" value="1"/>
</dbReference>
<dbReference type="InterPro" id="IPR036427">
    <property type="entry name" value="Bromodomain-like_sf"/>
</dbReference>
<dbReference type="CTD" id="6672"/>
<reference evidence="13" key="1">
    <citation type="submission" date="2025-08" db="UniProtKB">
        <authorList>
            <consortium name="RefSeq"/>
        </authorList>
    </citation>
    <scope>IDENTIFICATION</scope>
</reference>
<dbReference type="GO" id="GO:0008270">
    <property type="term" value="F:zinc ion binding"/>
    <property type="evidence" value="ECO:0007669"/>
    <property type="project" value="UniProtKB-KW"/>
</dbReference>
<dbReference type="InterPro" id="IPR013083">
    <property type="entry name" value="Znf_RING/FYVE/PHD"/>
</dbReference>
<keyword evidence="4" id="KW-0862">Zinc</keyword>
<dbReference type="SUPFAM" id="SSF63763">
    <property type="entry name" value="SAND domain-like"/>
    <property type="match status" value="1"/>
</dbReference>
<feature type="compositionally biased region" description="Polar residues" evidence="8">
    <location>
        <begin position="152"/>
        <end position="175"/>
    </location>
</feature>
<evidence type="ECO:0000259" key="10">
    <source>
        <dbReference type="PROSITE" id="PS50864"/>
    </source>
</evidence>
<dbReference type="AlphaFoldDB" id="A0AAX6Q9I9"/>
<dbReference type="InterPro" id="IPR000770">
    <property type="entry name" value="SAND_dom"/>
</dbReference>
<dbReference type="FunFam" id="1.20.920.10:FF:000028">
    <property type="entry name" value="Nuclear autoantigen Sp-100"/>
    <property type="match status" value="1"/>
</dbReference>
<dbReference type="InterPro" id="IPR043563">
    <property type="entry name" value="Sp110/Sp140/Sp140L-like"/>
</dbReference>
<keyword evidence="6" id="KW-0238">DNA-binding</keyword>
<feature type="region of interest" description="Disordered" evidence="8">
    <location>
        <begin position="275"/>
        <end position="384"/>
    </location>
</feature>
<accession>A0AAX6Q9I9</accession>
<feature type="compositionally biased region" description="Acidic residues" evidence="8">
    <location>
        <begin position="301"/>
        <end position="311"/>
    </location>
</feature>
<evidence type="ECO:0000313" key="13">
    <source>
        <dbReference type="RefSeq" id="XP_004868089.1"/>
    </source>
</evidence>
<feature type="compositionally biased region" description="Basic and acidic residues" evidence="8">
    <location>
        <begin position="136"/>
        <end position="151"/>
    </location>
</feature>
<proteinExistence type="predicted"/>
<dbReference type="Gene3D" id="3.10.390.10">
    <property type="entry name" value="SAND domain-like"/>
    <property type="match status" value="1"/>
</dbReference>
<dbReference type="SMART" id="SM00297">
    <property type="entry name" value="BROMO"/>
    <property type="match status" value="1"/>
</dbReference>
<dbReference type="GeneID" id="101725529"/>
<dbReference type="FunFam" id="3.30.40.10:FF:000294">
    <property type="entry name" value="Nuclear autoantigen Sp-100"/>
    <property type="match status" value="1"/>
</dbReference>
<evidence type="ECO:0000256" key="2">
    <source>
        <dbReference type="ARBA" id="ARBA00022723"/>
    </source>
</evidence>
<feature type="region of interest" description="Disordered" evidence="8">
    <location>
        <begin position="511"/>
        <end position="541"/>
    </location>
</feature>
<dbReference type="InterPro" id="IPR001965">
    <property type="entry name" value="Znf_PHD"/>
</dbReference>
<dbReference type="InterPro" id="IPR011011">
    <property type="entry name" value="Znf_FYVE_PHD"/>
</dbReference>
<dbReference type="Gene3D" id="1.20.920.10">
    <property type="entry name" value="Bromodomain-like"/>
    <property type="match status" value="1"/>
</dbReference>
<feature type="region of interest" description="Disordered" evidence="8">
    <location>
        <begin position="130"/>
        <end position="239"/>
    </location>
</feature>
<dbReference type="PROSITE" id="PS50016">
    <property type="entry name" value="ZF_PHD_2"/>
    <property type="match status" value="1"/>
</dbReference>
<dbReference type="Pfam" id="PF00439">
    <property type="entry name" value="Bromodomain"/>
    <property type="match status" value="1"/>
</dbReference>
<dbReference type="SUPFAM" id="SSF47370">
    <property type="entry name" value="Bromodomain"/>
    <property type="match status" value="1"/>
</dbReference>
<evidence type="ECO:0000256" key="4">
    <source>
        <dbReference type="ARBA" id="ARBA00022833"/>
    </source>
</evidence>
<feature type="domain" description="SAND" evidence="10">
    <location>
        <begin position="561"/>
        <end position="642"/>
    </location>
</feature>
<dbReference type="CDD" id="cd15626">
    <property type="entry name" value="PHD_SP110_140"/>
    <property type="match status" value="1"/>
</dbReference>
<dbReference type="InterPro" id="IPR010919">
    <property type="entry name" value="SAND-like_dom_sf"/>
</dbReference>
<evidence type="ECO:0000256" key="3">
    <source>
        <dbReference type="ARBA" id="ARBA00022771"/>
    </source>
</evidence>
<organism evidence="12 13">
    <name type="scientific">Heterocephalus glaber</name>
    <name type="common">Naked mole rat</name>
    <dbReference type="NCBI Taxonomy" id="10181"/>
    <lineage>
        <taxon>Eukaryota</taxon>
        <taxon>Metazoa</taxon>
        <taxon>Chordata</taxon>
        <taxon>Craniata</taxon>
        <taxon>Vertebrata</taxon>
        <taxon>Euteleostomi</taxon>
        <taxon>Mammalia</taxon>
        <taxon>Eutheria</taxon>
        <taxon>Euarchontoglires</taxon>
        <taxon>Glires</taxon>
        <taxon>Rodentia</taxon>
        <taxon>Hystricomorpha</taxon>
        <taxon>Bathyergidae</taxon>
        <taxon>Heterocephalus</taxon>
    </lineage>
</organism>
<evidence type="ECO:0000256" key="6">
    <source>
        <dbReference type="ARBA" id="ARBA00023125"/>
    </source>
</evidence>
<feature type="compositionally biased region" description="Basic residues" evidence="8">
    <location>
        <begin position="359"/>
        <end position="369"/>
    </location>
</feature>
<dbReference type="GO" id="GO:0031981">
    <property type="term" value="C:nuclear lumen"/>
    <property type="evidence" value="ECO:0007669"/>
    <property type="project" value="UniProtKB-ARBA"/>
</dbReference>
<evidence type="ECO:0000259" key="11">
    <source>
        <dbReference type="PROSITE" id="PS51414"/>
    </source>
</evidence>
<keyword evidence="2" id="KW-0479">Metal-binding</keyword>
<keyword evidence="12" id="KW-1185">Reference proteome</keyword>
<feature type="region of interest" description="Disordered" evidence="8">
    <location>
        <begin position="425"/>
        <end position="446"/>
    </location>
</feature>
<sequence length="871" mass="98677">MADGGRDLSTRMLTDAPHAEDLMVTLFQYFKAHKVEISYAIKKTFPFLEGLRDRELITNKMYKAYQDSCRESLVPVHRVMYNVLNDLEKIFDMAVLEALFSEVNREVYPALMNIYKDFQNVIHDKLYLQESDGEEREERPNTQLRLEEGTRRNSVSRSLTWSRSEPSPSGGTNLPENELPHQAHKREQINGLRTETTKERNDTPGSHQTDEQPVQESAPGKSLEEVAAPANNGDASVEPLRPLACGEERTELHSQGIQVSSCSVLLVDIKKEKPFYSEDEQRAQRRAKPARPPDIIVISSDDSEDLSDEDEPPKASTSALRSEPVISDHDPLESSEEEETQEASCSRQSTPKPMDFRTFRKSPLKRGREHVHNSSESSEEETLPQIDFCSSEWRSGPSTTEPVHTGKPSTWGTYNWKRWLNSGGSSELNHREEHPETLRSGSGAELQGPGNKCSCVMCSSECVPGGQDTRMESGRASYTMDAVDVGNNSTLGKDIGKRRKKERHTCKINPLQKGRKRGGSRILSTLSNGAPRKRGWPKGRKRANTKLLRRVRKRGPRIPKETNVNFNIPELPVTCGNAKGTLYKEMFKQGVSKKSIKGEDGSWLSPREFEVRGNHAASKNWKLSVRCHGWTLKELMTRGYLPEPPSRRKKKAIIRMGASASRTQRTLDSYLNAPVDPYPENSNECEVCAQGGQMYCCDTCPKSYHENCHIPPVETESNPWSCIFCKTKAIRKKYRESQPCHQESEVLMKALCDEEQLKCELLLLKVYCCAESAFFVTEPNYTKGASVGQPARVCLDQIKARLNEKKYSRVKEFVQDIRVIFQSHKPFYREKKFISLGTLEDKFEKNFKTIFGVQKTTPDNHLLPHSGSFSS</sequence>
<dbReference type="PROSITE" id="PS51414">
    <property type="entry name" value="HSR"/>
    <property type="match status" value="1"/>
</dbReference>
<dbReference type="GO" id="GO:0000981">
    <property type="term" value="F:DNA-binding transcription factor activity, RNA polymerase II-specific"/>
    <property type="evidence" value="ECO:0007669"/>
    <property type="project" value="TreeGrafter"/>
</dbReference>
<dbReference type="InterPro" id="IPR019787">
    <property type="entry name" value="Znf_PHD-finger"/>
</dbReference>
<dbReference type="KEGG" id="hgl:101725529"/>
<feature type="compositionally biased region" description="Basic residues" evidence="8">
    <location>
        <begin position="531"/>
        <end position="541"/>
    </location>
</feature>
<evidence type="ECO:0000256" key="5">
    <source>
        <dbReference type="ARBA" id="ARBA00023117"/>
    </source>
</evidence>
<evidence type="ECO:0000259" key="9">
    <source>
        <dbReference type="PROSITE" id="PS50016"/>
    </source>
</evidence>
<dbReference type="SMART" id="SM00249">
    <property type="entry name" value="PHD"/>
    <property type="match status" value="1"/>
</dbReference>
<dbReference type="PROSITE" id="PS50864">
    <property type="entry name" value="SAND"/>
    <property type="match status" value="1"/>
</dbReference>
<dbReference type="Pfam" id="PF00628">
    <property type="entry name" value="PHD"/>
    <property type="match status" value="1"/>
</dbReference>
<dbReference type="SUPFAM" id="SSF57903">
    <property type="entry name" value="FYVE/PHD zinc finger"/>
    <property type="match status" value="1"/>
</dbReference>
<feature type="domain" description="PHD-type" evidence="9">
    <location>
        <begin position="682"/>
        <end position="728"/>
    </location>
</feature>
<feature type="compositionally biased region" description="Basic and acidic residues" evidence="8">
    <location>
        <begin position="428"/>
        <end position="437"/>
    </location>
</feature>
<gene>
    <name evidence="13" type="primary">Sp100</name>
</gene>
<keyword evidence="1" id="KW-0597">Phosphoprotein</keyword>
<evidence type="ECO:0000256" key="1">
    <source>
        <dbReference type="ARBA" id="ARBA00022553"/>
    </source>
</evidence>
<feature type="domain" description="HSR" evidence="11">
    <location>
        <begin position="8"/>
        <end position="123"/>
    </location>
</feature>
<dbReference type="InterPro" id="IPR019786">
    <property type="entry name" value="Zinc_finger_PHD-type_CS"/>
</dbReference>
<dbReference type="GO" id="GO:0003677">
    <property type="term" value="F:DNA binding"/>
    <property type="evidence" value="ECO:0007669"/>
    <property type="project" value="UniProtKB-KW"/>
</dbReference>
<feature type="compositionally biased region" description="Basic and acidic residues" evidence="8">
    <location>
        <begin position="178"/>
        <end position="188"/>
    </location>
</feature>
<feature type="compositionally biased region" description="Polar residues" evidence="8">
    <location>
        <begin position="203"/>
        <end position="215"/>
    </location>
</feature>
<evidence type="ECO:0000256" key="7">
    <source>
        <dbReference type="PROSITE-ProRule" id="PRU00146"/>
    </source>
</evidence>
<evidence type="ECO:0000313" key="12">
    <source>
        <dbReference type="Proteomes" id="UP000694906"/>
    </source>
</evidence>